<feature type="region of interest" description="Disordered" evidence="1">
    <location>
        <begin position="83"/>
        <end position="116"/>
    </location>
</feature>
<name>A0A8H7STF9_9FUNG</name>
<evidence type="ECO:0000313" key="3">
    <source>
        <dbReference type="Proteomes" id="UP000613177"/>
    </source>
</evidence>
<dbReference type="EMBL" id="JAEPRE010000062">
    <property type="protein sequence ID" value="KAG2234076.1"/>
    <property type="molecule type" value="Genomic_DNA"/>
</dbReference>
<dbReference type="AlphaFoldDB" id="A0A8H7STF9"/>
<keyword evidence="3" id="KW-1185">Reference proteome</keyword>
<proteinExistence type="predicted"/>
<reference evidence="2" key="1">
    <citation type="submission" date="2021-01" db="EMBL/GenBank/DDBJ databases">
        <title>Metabolic potential, ecology and presence of endohyphal bacteria is reflected in genomic diversity of Mucoromycotina.</title>
        <authorList>
            <person name="Muszewska A."/>
            <person name="Okrasinska A."/>
            <person name="Steczkiewicz K."/>
            <person name="Drgas O."/>
            <person name="Orlowska M."/>
            <person name="Perlinska-Lenart U."/>
            <person name="Aleksandrzak-Piekarczyk T."/>
            <person name="Szatraj K."/>
            <person name="Zielenkiewicz U."/>
            <person name="Pilsyk S."/>
            <person name="Malc E."/>
            <person name="Mieczkowski P."/>
            <person name="Kruszewska J.S."/>
            <person name="Biernat P."/>
            <person name="Pawlowska J."/>
        </authorList>
    </citation>
    <scope>NUCLEOTIDE SEQUENCE</scope>
    <source>
        <strain evidence="2">WA0000018081</strain>
    </source>
</reference>
<accession>A0A8H7STF9</accession>
<sequence length="289" mass="32981">MKLKHAPVDDYFCNRVGNAFEYKQTKETFRIVVLPLQIMKEFNIEPAVSFPMIWRRKWRSTNVTFNISVSDSASVNSAGTNVVVHSPQPQQQQTYPQGNSDEDDTRVPSDLTVDHHPKRTSDYILSHVGHSVPAYEAEAEDYKWLIDNECISDLCHNSKDSIIQLISTVRPSEFSNLHYSLSISKYFTLATHTCLKPTPLFEQYYPDKDIQSYDWCIGIVESPPADWTSYLTLCAKILTEGCEAGSHLDIHTAQVLTSILPMFINCPPIVIICVLFRPIVEYEMDQRPT</sequence>
<feature type="compositionally biased region" description="Low complexity" evidence="1">
    <location>
        <begin position="87"/>
        <end position="97"/>
    </location>
</feature>
<gene>
    <name evidence="2" type="ORF">INT48_006221</name>
</gene>
<evidence type="ECO:0000256" key="1">
    <source>
        <dbReference type="SAM" id="MobiDB-lite"/>
    </source>
</evidence>
<evidence type="ECO:0000313" key="2">
    <source>
        <dbReference type="EMBL" id="KAG2234076.1"/>
    </source>
</evidence>
<organism evidence="2 3">
    <name type="scientific">Thamnidium elegans</name>
    <dbReference type="NCBI Taxonomy" id="101142"/>
    <lineage>
        <taxon>Eukaryota</taxon>
        <taxon>Fungi</taxon>
        <taxon>Fungi incertae sedis</taxon>
        <taxon>Mucoromycota</taxon>
        <taxon>Mucoromycotina</taxon>
        <taxon>Mucoromycetes</taxon>
        <taxon>Mucorales</taxon>
        <taxon>Mucorineae</taxon>
        <taxon>Mucoraceae</taxon>
        <taxon>Thamnidium</taxon>
    </lineage>
</organism>
<protein>
    <submittedName>
        <fullName evidence="2">Uncharacterized protein</fullName>
    </submittedName>
</protein>
<dbReference type="Proteomes" id="UP000613177">
    <property type="component" value="Unassembled WGS sequence"/>
</dbReference>
<comment type="caution">
    <text evidence="2">The sequence shown here is derived from an EMBL/GenBank/DDBJ whole genome shotgun (WGS) entry which is preliminary data.</text>
</comment>